<protein>
    <submittedName>
        <fullName evidence="1">Uncharacterized protein</fullName>
    </submittedName>
</protein>
<organism evidence="1 2">
    <name type="scientific">Ameca splendens</name>
    <dbReference type="NCBI Taxonomy" id="208324"/>
    <lineage>
        <taxon>Eukaryota</taxon>
        <taxon>Metazoa</taxon>
        <taxon>Chordata</taxon>
        <taxon>Craniata</taxon>
        <taxon>Vertebrata</taxon>
        <taxon>Euteleostomi</taxon>
        <taxon>Actinopterygii</taxon>
        <taxon>Neopterygii</taxon>
        <taxon>Teleostei</taxon>
        <taxon>Neoteleostei</taxon>
        <taxon>Acanthomorphata</taxon>
        <taxon>Ovalentaria</taxon>
        <taxon>Atherinomorphae</taxon>
        <taxon>Cyprinodontiformes</taxon>
        <taxon>Goodeidae</taxon>
        <taxon>Ameca</taxon>
    </lineage>
</organism>
<evidence type="ECO:0000313" key="2">
    <source>
        <dbReference type="Proteomes" id="UP001469553"/>
    </source>
</evidence>
<sequence length="102" mass="11447">MNPKTSWGNILWTIEAKWKSLEVVVCVLLHLAYYYQNVRKRASNQQSSHGGGGGVMIQGCLLPQDLNSLPQLRGPFLSLAGHVWPSVCDLKLTHKARQQNTY</sequence>
<keyword evidence="2" id="KW-1185">Reference proteome</keyword>
<accession>A0ABV1A7E8</accession>
<evidence type="ECO:0000313" key="1">
    <source>
        <dbReference type="EMBL" id="MEQ2314104.1"/>
    </source>
</evidence>
<gene>
    <name evidence="1" type="ORF">AMECASPLE_008601</name>
</gene>
<comment type="caution">
    <text evidence="1">The sequence shown here is derived from an EMBL/GenBank/DDBJ whole genome shotgun (WGS) entry which is preliminary data.</text>
</comment>
<dbReference type="EMBL" id="JAHRIP010085101">
    <property type="protein sequence ID" value="MEQ2314104.1"/>
    <property type="molecule type" value="Genomic_DNA"/>
</dbReference>
<reference evidence="1 2" key="1">
    <citation type="submission" date="2021-06" db="EMBL/GenBank/DDBJ databases">
        <authorList>
            <person name="Palmer J.M."/>
        </authorList>
    </citation>
    <scope>NUCLEOTIDE SEQUENCE [LARGE SCALE GENOMIC DNA]</scope>
    <source>
        <strain evidence="1 2">AS_MEX2019</strain>
        <tissue evidence="1">Muscle</tissue>
    </source>
</reference>
<dbReference type="Proteomes" id="UP001469553">
    <property type="component" value="Unassembled WGS sequence"/>
</dbReference>
<proteinExistence type="predicted"/>
<name>A0ABV1A7E8_9TELE</name>